<dbReference type="Gene3D" id="3.10.129.10">
    <property type="entry name" value="Hotdog Thioesterase"/>
    <property type="match status" value="1"/>
</dbReference>
<dbReference type="InterPro" id="IPR029069">
    <property type="entry name" value="HotDog_dom_sf"/>
</dbReference>
<evidence type="ECO:0000256" key="1">
    <source>
        <dbReference type="ARBA" id="ARBA00005953"/>
    </source>
</evidence>
<dbReference type="GO" id="GO:0047617">
    <property type="term" value="F:fatty acyl-CoA hydrolase activity"/>
    <property type="evidence" value="ECO:0007669"/>
    <property type="project" value="TreeGrafter"/>
</dbReference>
<dbReference type="PANTHER" id="PTHR31793:SF27">
    <property type="entry name" value="NOVEL THIOESTERASE SUPERFAMILY DOMAIN AND SAPOSIN A-TYPE DOMAIN CONTAINING PROTEIN (0610012H03RIK)"/>
    <property type="match status" value="1"/>
</dbReference>
<dbReference type="InterPro" id="IPR050563">
    <property type="entry name" value="4-hydroxybenzoyl-CoA_TE"/>
</dbReference>
<dbReference type="SUPFAM" id="SSF54637">
    <property type="entry name" value="Thioesterase/thiol ester dehydrase-isomerase"/>
    <property type="match status" value="1"/>
</dbReference>
<gene>
    <name evidence="3" type="ORF">SAMN05444373_102530</name>
</gene>
<dbReference type="AlphaFoldDB" id="A0A1M6GP58"/>
<reference evidence="3 4" key="1">
    <citation type="submission" date="2016-11" db="EMBL/GenBank/DDBJ databases">
        <authorList>
            <person name="Varghese N."/>
            <person name="Submissions S."/>
        </authorList>
    </citation>
    <scope>NUCLEOTIDE SEQUENCE [LARGE SCALE GENOMIC DNA]</scope>
    <source>
        <strain evidence="3 4">DSM 19027</strain>
    </source>
</reference>
<dbReference type="CDD" id="cd00586">
    <property type="entry name" value="4HBT"/>
    <property type="match status" value="1"/>
</dbReference>
<name>A0A1M6GP58_9FIRM</name>
<dbReference type="EMBL" id="FQZP01000025">
    <property type="protein sequence ID" value="SHJ11723.1"/>
    <property type="molecule type" value="Genomic_DNA"/>
</dbReference>
<accession>A0A1M6GP58</accession>
<evidence type="ECO:0000313" key="4">
    <source>
        <dbReference type="Proteomes" id="UP000324781"/>
    </source>
</evidence>
<dbReference type="Proteomes" id="UP000324781">
    <property type="component" value="Unassembled WGS sequence"/>
</dbReference>
<comment type="similarity">
    <text evidence="1">Belongs to the 4-hydroxybenzoyl-CoA thioesterase family.</text>
</comment>
<protein>
    <submittedName>
        <fullName evidence="3">Acyl-CoA thioester hydrolase</fullName>
    </submittedName>
</protein>
<evidence type="ECO:0000256" key="2">
    <source>
        <dbReference type="ARBA" id="ARBA00022801"/>
    </source>
</evidence>
<dbReference type="PANTHER" id="PTHR31793">
    <property type="entry name" value="4-HYDROXYBENZOYL-COA THIOESTERASE FAMILY MEMBER"/>
    <property type="match status" value="1"/>
</dbReference>
<dbReference type="Pfam" id="PF13279">
    <property type="entry name" value="4HBT_2"/>
    <property type="match status" value="1"/>
</dbReference>
<dbReference type="RefSeq" id="WP_149678793.1">
    <property type="nucleotide sequence ID" value="NZ_DAONMB010000020.1"/>
</dbReference>
<keyword evidence="2 3" id="KW-0378">Hydrolase</keyword>
<dbReference type="NCBIfam" id="TIGR00051">
    <property type="entry name" value="YbgC/FadM family acyl-CoA thioesterase"/>
    <property type="match status" value="1"/>
</dbReference>
<organism evidence="3 4">
    <name type="scientific">Thermoclostridium caenicola</name>
    <dbReference type="NCBI Taxonomy" id="659425"/>
    <lineage>
        <taxon>Bacteria</taxon>
        <taxon>Bacillati</taxon>
        <taxon>Bacillota</taxon>
        <taxon>Clostridia</taxon>
        <taxon>Eubacteriales</taxon>
        <taxon>Oscillospiraceae</taxon>
        <taxon>Thermoclostridium</taxon>
    </lineage>
</organism>
<sequence>MATETRFPVRYAETDQMGIVHHSVYPVWFECGRTEHIKSYGLPYDELERLGIMLPLIRLEAEYKKPVHYGETVVVRTSIAEATKVRLLIAYEVYVDGDPQLRARGCTEHVWTSSDLKPVNLAKYRPDIYERLIRMFNEATGERPGQ</sequence>
<dbReference type="PIRSF" id="PIRSF003230">
    <property type="entry name" value="YbgC"/>
    <property type="match status" value="1"/>
</dbReference>
<dbReference type="InterPro" id="IPR006684">
    <property type="entry name" value="YbgC/YbaW"/>
</dbReference>
<proteinExistence type="inferred from homology"/>
<dbReference type="OrthoDB" id="9800856at2"/>
<keyword evidence="4" id="KW-1185">Reference proteome</keyword>
<evidence type="ECO:0000313" key="3">
    <source>
        <dbReference type="EMBL" id="SHJ11723.1"/>
    </source>
</evidence>